<evidence type="ECO:0000313" key="2">
    <source>
        <dbReference type="EMBL" id="SDL92518.1"/>
    </source>
</evidence>
<dbReference type="RefSeq" id="WP_176780242.1">
    <property type="nucleotide sequence ID" value="NZ_FNHG01000003.1"/>
</dbReference>
<dbReference type="Proteomes" id="UP000199759">
    <property type="component" value="Unassembled WGS sequence"/>
</dbReference>
<feature type="chain" id="PRO_5011512602" description="S1/P1 Nuclease" evidence="1">
    <location>
        <begin position="23"/>
        <end position="288"/>
    </location>
</feature>
<dbReference type="STRING" id="144026.SAMN04488568_10371"/>
<keyword evidence="3" id="KW-1185">Reference proteome</keyword>
<evidence type="ECO:0000313" key="3">
    <source>
        <dbReference type="Proteomes" id="UP000199759"/>
    </source>
</evidence>
<proteinExistence type="predicted"/>
<feature type="signal peptide" evidence="1">
    <location>
        <begin position="1"/>
        <end position="22"/>
    </location>
</feature>
<dbReference type="EMBL" id="FNHG01000003">
    <property type="protein sequence ID" value="SDL92518.1"/>
    <property type="molecule type" value="Genomic_DNA"/>
</dbReference>
<accession>A0A1G9P151</accession>
<evidence type="ECO:0000256" key="1">
    <source>
        <dbReference type="SAM" id="SignalP"/>
    </source>
</evidence>
<dbReference type="AlphaFoldDB" id="A0A1G9P151"/>
<reference evidence="2 3" key="1">
    <citation type="submission" date="2016-10" db="EMBL/GenBank/DDBJ databases">
        <authorList>
            <person name="de Groot N.N."/>
        </authorList>
    </citation>
    <scope>NUCLEOTIDE SEQUENCE [LARGE SCALE GENOMIC DNA]</scope>
    <source>
        <strain evidence="2 3">DSM 16077</strain>
    </source>
</reference>
<evidence type="ECO:0008006" key="4">
    <source>
        <dbReference type="Google" id="ProtNLM"/>
    </source>
</evidence>
<name>A0A1G9P151_9PROT</name>
<gene>
    <name evidence="2" type="ORF">SAMN04488568_10371</name>
</gene>
<dbReference type="PROSITE" id="PS51257">
    <property type="entry name" value="PROKAR_LIPOPROTEIN"/>
    <property type="match status" value="1"/>
</dbReference>
<protein>
    <recommendedName>
        <fullName evidence="4">S1/P1 Nuclease</fullName>
    </recommendedName>
</protein>
<sequence length="288" mass="31001">MPLSGVKTGICLAATLFATACASWDQPLALAVCGPVKLELKYKSDGHLDTAYIVARHAGWDAVDAAELAFYTQAPDDFAAAYSAPSGSARLLALQFDRAHLLSSVLHSLHGGGADDVAHRQRVLAQMIGEMTRAWDDPARQGEHWKAGFLVHALGDSYAHVWGVNQNQAGSVAYNPVAGHIPDGLVRGDPDNIDANFPNYARYVRALFAALDRGQGDALALEAYLADVERAVAREAGGADGVTTALIRSTSTDDYRSRQRLDCPAWTARLDYERGVRPFLQQVEARLG</sequence>
<keyword evidence="1" id="KW-0732">Signal</keyword>
<organism evidence="2 3">
    <name type="scientific">Maricaulis salignorans</name>
    <dbReference type="NCBI Taxonomy" id="144026"/>
    <lineage>
        <taxon>Bacteria</taxon>
        <taxon>Pseudomonadati</taxon>
        <taxon>Pseudomonadota</taxon>
        <taxon>Alphaproteobacteria</taxon>
        <taxon>Maricaulales</taxon>
        <taxon>Maricaulaceae</taxon>
        <taxon>Maricaulis</taxon>
    </lineage>
</organism>